<evidence type="ECO:0008006" key="5">
    <source>
        <dbReference type="Google" id="ProtNLM"/>
    </source>
</evidence>
<reference evidence="3" key="3">
    <citation type="submission" date="2025-09" db="UniProtKB">
        <authorList>
            <consortium name="Ensembl"/>
        </authorList>
    </citation>
    <scope>IDENTIFICATION</scope>
</reference>
<name>A0AAX7U875_ASTCA</name>
<evidence type="ECO:0000313" key="3">
    <source>
        <dbReference type="Ensembl" id="ENSACLP00000065499.1"/>
    </source>
</evidence>
<dbReference type="PANTHER" id="PTHR28584">
    <property type="entry name" value="FAMILY WITH SEQUENCE SIMILARITY 228 MEMBER A"/>
    <property type="match status" value="1"/>
</dbReference>
<sequence length="411" mass="47778">MLNFFVVFPTFAQTSAKYDDLLTLVIQLISAHIKEDPTVRGCMTRLDLHNLSTDVGKSLSTNTVNAERRTFAIYVRRLCACSPQARLRVGVMATETLFRRWFTWRRYLLTGSVRKECVTDVKHTTESKKSRRSSSQQRERTRSTCRSVTPEKRNEVSYVPEWATKRDWLSYTSLRQLQAKMKAEKQQVKEILQPLQETENGFIKELEFYLSQRDVTELRRRELLHKHWTEHVWFPIQQRVKAHVSSCPEAKRRHNLYNHYLHVCDSKGNVFLETYDPQEYDPLLLNIKMQQVNNQGSLGLRLNERPTGKRFYSSLGPGQKLHWTKAERRTKSHRPLSESVKSQANKRLHASSKYPACGSIKRPVVVETDRSKCSRPNTIPLHISATATSDGRCHQTSCWFSRCGCLQETSS</sequence>
<dbReference type="GeneTree" id="ENSGT00940000171406"/>
<dbReference type="Ensembl" id="ENSACLT00000097019.1">
    <property type="protein sequence ID" value="ENSACLP00000065499.1"/>
    <property type="gene ID" value="ENSACLG00000008775.2"/>
</dbReference>
<organism evidence="3 4">
    <name type="scientific">Astatotilapia calliptera</name>
    <name type="common">Eastern happy</name>
    <name type="synonym">Chromis callipterus</name>
    <dbReference type="NCBI Taxonomy" id="8154"/>
    <lineage>
        <taxon>Eukaryota</taxon>
        <taxon>Metazoa</taxon>
        <taxon>Chordata</taxon>
        <taxon>Craniata</taxon>
        <taxon>Vertebrata</taxon>
        <taxon>Euteleostomi</taxon>
        <taxon>Actinopterygii</taxon>
        <taxon>Neopterygii</taxon>
        <taxon>Teleostei</taxon>
        <taxon>Neoteleostei</taxon>
        <taxon>Acanthomorphata</taxon>
        <taxon>Ovalentaria</taxon>
        <taxon>Cichlomorphae</taxon>
        <taxon>Cichliformes</taxon>
        <taxon>Cichlidae</taxon>
        <taxon>African cichlids</taxon>
        <taxon>Pseudocrenilabrinae</taxon>
        <taxon>Haplochromini</taxon>
        <taxon>Astatotilapia</taxon>
    </lineage>
</organism>
<dbReference type="InterPro" id="IPR040046">
    <property type="entry name" value="FAM228"/>
</dbReference>
<keyword evidence="4" id="KW-1185">Reference proteome</keyword>
<evidence type="ECO:0000256" key="2">
    <source>
        <dbReference type="SAM" id="MobiDB-lite"/>
    </source>
</evidence>
<protein>
    <recommendedName>
        <fullName evidence="5">Protein FAM228B</fullName>
    </recommendedName>
</protein>
<dbReference type="PANTHER" id="PTHR28584:SF1">
    <property type="entry name" value="PROTEIN FAM228B"/>
    <property type="match status" value="1"/>
</dbReference>
<accession>A0AAX7U875</accession>
<reference evidence="3" key="1">
    <citation type="submission" date="2018-05" db="EMBL/GenBank/DDBJ databases">
        <authorList>
            <person name="Datahose"/>
        </authorList>
    </citation>
    <scope>NUCLEOTIDE SEQUENCE</scope>
</reference>
<dbReference type="AlphaFoldDB" id="A0AAX7U875"/>
<evidence type="ECO:0000256" key="1">
    <source>
        <dbReference type="ARBA" id="ARBA00007753"/>
    </source>
</evidence>
<comment type="similarity">
    <text evidence="1">Belongs to the FAM228 family.</text>
</comment>
<reference evidence="3" key="2">
    <citation type="submission" date="2025-08" db="UniProtKB">
        <authorList>
            <consortium name="Ensembl"/>
        </authorList>
    </citation>
    <scope>IDENTIFICATION</scope>
</reference>
<dbReference type="Proteomes" id="UP000265100">
    <property type="component" value="Chromosome 15"/>
</dbReference>
<proteinExistence type="inferred from homology"/>
<evidence type="ECO:0000313" key="4">
    <source>
        <dbReference type="Proteomes" id="UP000265100"/>
    </source>
</evidence>
<feature type="region of interest" description="Disordered" evidence="2">
    <location>
        <begin position="120"/>
        <end position="150"/>
    </location>
</feature>